<dbReference type="AlphaFoldDB" id="A0A813EBW8"/>
<feature type="region of interest" description="Disordered" evidence="2">
    <location>
        <begin position="557"/>
        <end position="625"/>
    </location>
</feature>
<keyword evidence="4" id="KW-1185">Reference proteome</keyword>
<reference evidence="3" key="1">
    <citation type="submission" date="2021-02" db="EMBL/GenBank/DDBJ databases">
        <authorList>
            <person name="Dougan E. K."/>
            <person name="Rhodes N."/>
            <person name="Thang M."/>
            <person name="Chan C."/>
        </authorList>
    </citation>
    <scope>NUCLEOTIDE SEQUENCE</scope>
</reference>
<gene>
    <name evidence="3" type="ORF">PGLA1383_LOCUS17012</name>
</gene>
<feature type="coiled-coil region" evidence="1">
    <location>
        <begin position="217"/>
        <end position="252"/>
    </location>
</feature>
<keyword evidence="1" id="KW-0175">Coiled coil</keyword>
<feature type="region of interest" description="Disordered" evidence="2">
    <location>
        <begin position="447"/>
        <end position="468"/>
    </location>
</feature>
<organism evidence="3 4">
    <name type="scientific">Polarella glacialis</name>
    <name type="common">Dinoflagellate</name>
    <dbReference type="NCBI Taxonomy" id="89957"/>
    <lineage>
        <taxon>Eukaryota</taxon>
        <taxon>Sar</taxon>
        <taxon>Alveolata</taxon>
        <taxon>Dinophyceae</taxon>
        <taxon>Suessiales</taxon>
        <taxon>Suessiaceae</taxon>
        <taxon>Polarella</taxon>
    </lineage>
</organism>
<feature type="region of interest" description="Disordered" evidence="2">
    <location>
        <begin position="1"/>
        <end position="37"/>
    </location>
</feature>
<accession>A0A813EBW8</accession>
<protein>
    <submittedName>
        <fullName evidence="3">Uncharacterized protein</fullName>
    </submittedName>
</protein>
<feature type="compositionally biased region" description="Basic and acidic residues" evidence="2">
    <location>
        <begin position="590"/>
        <end position="604"/>
    </location>
</feature>
<proteinExistence type="predicted"/>
<feature type="compositionally biased region" description="Low complexity" evidence="2">
    <location>
        <begin position="175"/>
        <end position="185"/>
    </location>
</feature>
<feature type="compositionally biased region" description="Acidic residues" evidence="2">
    <location>
        <begin position="572"/>
        <end position="589"/>
    </location>
</feature>
<dbReference type="Proteomes" id="UP000654075">
    <property type="component" value="Unassembled WGS sequence"/>
</dbReference>
<evidence type="ECO:0000313" key="3">
    <source>
        <dbReference type="EMBL" id="CAE8598608.1"/>
    </source>
</evidence>
<evidence type="ECO:0000256" key="2">
    <source>
        <dbReference type="SAM" id="MobiDB-lite"/>
    </source>
</evidence>
<feature type="region of interest" description="Disordered" evidence="2">
    <location>
        <begin position="742"/>
        <end position="763"/>
    </location>
</feature>
<name>A0A813EBW8_POLGL</name>
<feature type="compositionally biased region" description="Polar residues" evidence="2">
    <location>
        <begin position="610"/>
        <end position="619"/>
    </location>
</feature>
<comment type="caution">
    <text evidence="3">The sequence shown here is derived from an EMBL/GenBank/DDBJ whole genome shotgun (WGS) entry which is preliminary data.</text>
</comment>
<evidence type="ECO:0000313" key="4">
    <source>
        <dbReference type="Proteomes" id="UP000654075"/>
    </source>
</evidence>
<sequence length="763" mass="81270">MAAASKSPEERPTAALFTQPSSASMRSSWSTPSLTGRNLGPTLPAAAAQAAARLHHRLEHAHSQPLILAIPATTTATRATTRTTTTATTCASHAAAGKVASRQACLVAPAVRQPASSVRLQSHRAELQGERQPLQSHFADSNNHPLQSWSNSSHLLQSWGNQSDGNHGSSLETLKSQASQQASRIAQAKAREAALCTALRQQLAERERGRLESERAAEAVRSTAAKHEEALAAATEREAALLSELKAELRLKRSQSQLLSLSERGVLQRHSVGGTLGPPLVVSPRSSVVSPLSPAASPRPVQLTSPRCQVAETPRSRLTSTELREMLPPALRASPKTEVFTDEPGGVNESKPVLGPRCADVRRNEPLLRATSAGVYAAAGAGLPNRASGRGCIISATSTVPLKHRDIRSAGAARVVAAVPARYVLDAAGRAEIRAAAVVRSRTYPRPRSCAKRSPLSPGGCSQSVPSKGDAVVPDADFSFMASAETSRMPFSHASFEDDQNCNAASKLYPLLSETCSTDCTGHDLAVIKEPGTAACRSTDAGASDMTQACLASQELEPEFNDMERGKQDPPVDQEAEEEAEDMVSEDEGEAGRLPEEGEAKEEKEVDEPTGQTSSQASTEAGGVGHTTAAWDASLQRITLRDQQDSLAETSRCPFLMESHSICEAAARRSEAHQAALVEAQGREASLLEELRKQQETLTLRQKARWESFTRQNKDVTTWASQLSAFQLDINDVSGMSFSTGAADGLNGRSPVQQHTRLRGIAP</sequence>
<feature type="compositionally biased region" description="Polar residues" evidence="2">
    <location>
        <begin position="133"/>
        <end position="174"/>
    </location>
</feature>
<feature type="compositionally biased region" description="Polar residues" evidence="2">
    <location>
        <begin position="16"/>
        <end position="36"/>
    </location>
</feature>
<evidence type="ECO:0000256" key="1">
    <source>
        <dbReference type="SAM" id="Coils"/>
    </source>
</evidence>
<dbReference type="EMBL" id="CAJNNV010010435">
    <property type="protein sequence ID" value="CAE8598608.1"/>
    <property type="molecule type" value="Genomic_DNA"/>
</dbReference>
<feature type="compositionally biased region" description="Low complexity" evidence="2">
    <location>
        <begin position="291"/>
        <end position="301"/>
    </location>
</feature>
<feature type="region of interest" description="Disordered" evidence="2">
    <location>
        <begin position="291"/>
        <end position="318"/>
    </location>
</feature>
<feature type="region of interest" description="Disordered" evidence="2">
    <location>
        <begin position="127"/>
        <end position="185"/>
    </location>
</feature>